<organism evidence="1 2">
    <name type="scientific">Candidatus Cohnella colombiensis</name>
    <dbReference type="NCBI Taxonomy" id="3121368"/>
    <lineage>
        <taxon>Bacteria</taxon>
        <taxon>Bacillati</taxon>
        <taxon>Bacillota</taxon>
        <taxon>Bacilli</taxon>
        <taxon>Bacillales</taxon>
        <taxon>Paenibacillaceae</taxon>
        <taxon>Cohnella</taxon>
    </lineage>
</organism>
<protein>
    <submittedName>
        <fullName evidence="1">GIY-YIG nuclease family protein</fullName>
    </submittedName>
</protein>
<name>A0AA95F7A5_9BACL</name>
<evidence type="ECO:0000313" key="2">
    <source>
        <dbReference type="Proteomes" id="UP001178662"/>
    </source>
</evidence>
<dbReference type="CDD" id="cd10451">
    <property type="entry name" value="GIY-YIG_LuxR_like"/>
    <property type="match status" value="1"/>
</dbReference>
<evidence type="ECO:0000313" key="1">
    <source>
        <dbReference type="EMBL" id="WEK56330.1"/>
    </source>
</evidence>
<accession>A0AA95F7A5</accession>
<dbReference type="EMBL" id="CP119317">
    <property type="protein sequence ID" value="WEK56330.1"/>
    <property type="molecule type" value="Genomic_DNA"/>
</dbReference>
<proteinExistence type="predicted"/>
<dbReference type="Proteomes" id="UP001178662">
    <property type="component" value="Chromosome"/>
</dbReference>
<sequence>MNRRKELIEQYKEIKIEAGVYQIRNLVNGKILIESSSNLKSLNGRKIELQLGTSRHRTLQADWTAQGEDAFVFEVLEVLKPNDNPFVSVKDELKVLLEQWIEKLQPFDERGYNSPPKK</sequence>
<keyword evidence="2" id="KW-1185">Reference proteome</keyword>
<dbReference type="Gene3D" id="3.40.1440.10">
    <property type="entry name" value="GIY-YIG endonuclease"/>
    <property type="match status" value="1"/>
</dbReference>
<dbReference type="InterPro" id="IPR035901">
    <property type="entry name" value="GIY-YIG_endonuc_sf"/>
</dbReference>
<gene>
    <name evidence="1" type="ORF">P0Y55_08115</name>
</gene>
<dbReference type="SUPFAM" id="SSF82771">
    <property type="entry name" value="GIY-YIG endonuclease"/>
    <property type="match status" value="1"/>
</dbReference>
<dbReference type="AlphaFoldDB" id="A0AA95F7A5"/>
<reference evidence="1" key="1">
    <citation type="submission" date="2023-03" db="EMBL/GenBank/DDBJ databases">
        <title>Andean soil-derived lignocellulolytic bacterial consortium as a source of novel taxa and putative plastic-active enzymes.</title>
        <authorList>
            <person name="Diaz-Garcia L."/>
            <person name="Chuvochina M."/>
            <person name="Feuerriegel G."/>
            <person name="Bunk B."/>
            <person name="Sproer C."/>
            <person name="Streit W.R."/>
            <person name="Rodriguez L.M."/>
            <person name="Overmann J."/>
            <person name="Jimenez D.J."/>
        </authorList>
    </citation>
    <scope>NUCLEOTIDE SEQUENCE</scope>
    <source>
        <strain evidence="1">MAG 2441</strain>
    </source>
</reference>